<protein>
    <submittedName>
        <fullName evidence="1">Uncharacterized protein</fullName>
    </submittedName>
</protein>
<proteinExistence type="predicted"/>
<organism evidence="1 2">
    <name type="scientific">Lindgomyces ingoldianus</name>
    <dbReference type="NCBI Taxonomy" id="673940"/>
    <lineage>
        <taxon>Eukaryota</taxon>
        <taxon>Fungi</taxon>
        <taxon>Dikarya</taxon>
        <taxon>Ascomycota</taxon>
        <taxon>Pezizomycotina</taxon>
        <taxon>Dothideomycetes</taxon>
        <taxon>Pleosporomycetidae</taxon>
        <taxon>Pleosporales</taxon>
        <taxon>Lindgomycetaceae</taxon>
        <taxon>Lindgomyces</taxon>
    </lineage>
</organism>
<accession>A0ACB6RI25</accession>
<keyword evidence="2" id="KW-1185">Reference proteome</keyword>
<name>A0ACB6RI25_9PLEO</name>
<reference evidence="1" key="1">
    <citation type="journal article" date="2020" name="Stud. Mycol.">
        <title>101 Dothideomycetes genomes: a test case for predicting lifestyles and emergence of pathogens.</title>
        <authorList>
            <person name="Haridas S."/>
            <person name="Albert R."/>
            <person name="Binder M."/>
            <person name="Bloem J."/>
            <person name="Labutti K."/>
            <person name="Salamov A."/>
            <person name="Andreopoulos B."/>
            <person name="Baker S."/>
            <person name="Barry K."/>
            <person name="Bills G."/>
            <person name="Bluhm B."/>
            <person name="Cannon C."/>
            <person name="Castanera R."/>
            <person name="Culley D."/>
            <person name="Daum C."/>
            <person name="Ezra D."/>
            <person name="Gonzalez J."/>
            <person name="Henrissat B."/>
            <person name="Kuo A."/>
            <person name="Liang C."/>
            <person name="Lipzen A."/>
            <person name="Lutzoni F."/>
            <person name="Magnuson J."/>
            <person name="Mondo S."/>
            <person name="Nolan M."/>
            <person name="Ohm R."/>
            <person name="Pangilinan J."/>
            <person name="Park H.-J."/>
            <person name="Ramirez L."/>
            <person name="Alfaro M."/>
            <person name="Sun H."/>
            <person name="Tritt A."/>
            <person name="Yoshinaga Y."/>
            <person name="Zwiers L.-H."/>
            <person name="Turgeon B."/>
            <person name="Goodwin S."/>
            <person name="Spatafora J."/>
            <person name="Crous P."/>
            <person name="Grigoriev I."/>
        </authorList>
    </citation>
    <scope>NUCLEOTIDE SEQUENCE</scope>
    <source>
        <strain evidence="1">ATCC 200398</strain>
    </source>
</reference>
<dbReference type="Proteomes" id="UP000799755">
    <property type="component" value="Unassembled WGS sequence"/>
</dbReference>
<gene>
    <name evidence="1" type="ORF">BDR25DRAFT_338811</name>
</gene>
<evidence type="ECO:0000313" key="2">
    <source>
        <dbReference type="Proteomes" id="UP000799755"/>
    </source>
</evidence>
<sequence>MMFSRHTGVLLTLNSFVAAIQYDGPAATPSIKGFSADGWSPKPTGGPIMELFRRQEDPSFCGYLEGDAEAPISCDVGSSCMYNKAFSWFGCCTGTAITDCEVATACVESTKVSDCLKVSSCANDPLAIGCTRSAAPFCMQLYTVVSGATYGHFACGATDVTAEVLSSATTGGASTGKAFTTRSSRSTKTEDDSKSSSGDSSSSDSSTAAQFSFSLASGTTANVGTVTRLNIPTTKSASTGGAMKTAEAVLGAAGGVAGLLALLA</sequence>
<evidence type="ECO:0000313" key="1">
    <source>
        <dbReference type="EMBL" id="KAF2478167.1"/>
    </source>
</evidence>
<comment type="caution">
    <text evidence="1">The sequence shown here is derived from an EMBL/GenBank/DDBJ whole genome shotgun (WGS) entry which is preliminary data.</text>
</comment>
<dbReference type="EMBL" id="MU003492">
    <property type="protein sequence ID" value="KAF2478167.1"/>
    <property type="molecule type" value="Genomic_DNA"/>
</dbReference>